<dbReference type="Proteomes" id="UP001459277">
    <property type="component" value="Unassembled WGS sequence"/>
</dbReference>
<dbReference type="GO" id="GO:0004523">
    <property type="term" value="F:RNA-DNA hybrid ribonuclease activity"/>
    <property type="evidence" value="ECO:0007669"/>
    <property type="project" value="InterPro"/>
</dbReference>
<dbReference type="InterPro" id="IPR036397">
    <property type="entry name" value="RNaseH_sf"/>
</dbReference>
<dbReference type="GO" id="GO:0003676">
    <property type="term" value="F:nucleic acid binding"/>
    <property type="evidence" value="ECO:0007669"/>
    <property type="project" value="InterPro"/>
</dbReference>
<evidence type="ECO:0000313" key="2">
    <source>
        <dbReference type="EMBL" id="KAL0001828.1"/>
    </source>
</evidence>
<protein>
    <recommendedName>
        <fullName evidence="1">RNase H type-1 domain-containing protein</fullName>
    </recommendedName>
</protein>
<dbReference type="CDD" id="cd06222">
    <property type="entry name" value="RNase_H_like"/>
    <property type="match status" value="1"/>
</dbReference>
<dbReference type="Gene3D" id="3.30.420.10">
    <property type="entry name" value="Ribonuclease H-like superfamily/Ribonuclease H"/>
    <property type="match status" value="1"/>
</dbReference>
<dbReference type="InterPro" id="IPR053151">
    <property type="entry name" value="RNase_H-like"/>
</dbReference>
<proteinExistence type="predicted"/>
<dbReference type="PANTHER" id="PTHR47723:SF19">
    <property type="entry name" value="POLYNUCLEOTIDYL TRANSFERASE, RIBONUCLEASE H-LIKE SUPERFAMILY PROTEIN"/>
    <property type="match status" value="1"/>
</dbReference>
<organism evidence="2 3">
    <name type="scientific">Lithocarpus litseifolius</name>
    <dbReference type="NCBI Taxonomy" id="425828"/>
    <lineage>
        <taxon>Eukaryota</taxon>
        <taxon>Viridiplantae</taxon>
        <taxon>Streptophyta</taxon>
        <taxon>Embryophyta</taxon>
        <taxon>Tracheophyta</taxon>
        <taxon>Spermatophyta</taxon>
        <taxon>Magnoliopsida</taxon>
        <taxon>eudicotyledons</taxon>
        <taxon>Gunneridae</taxon>
        <taxon>Pentapetalae</taxon>
        <taxon>rosids</taxon>
        <taxon>fabids</taxon>
        <taxon>Fagales</taxon>
        <taxon>Fagaceae</taxon>
        <taxon>Lithocarpus</taxon>
    </lineage>
</organism>
<dbReference type="InterPro" id="IPR044730">
    <property type="entry name" value="RNase_H-like_dom_plant"/>
</dbReference>
<reference evidence="2 3" key="1">
    <citation type="submission" date="2024-01" db="EMBL/GenBank/DDBJ databases">
        <title>A telomere-to-telomere, gap-free genome of sweet tea (Lithocarpus litseifolius).</title>
        <authorList>
            <person name="Zhou J."/>
        </authorList>
    </citation>
    <scope>NUCLEOTIDE SEQUENCE [LARGE SCALE GENOMIC DNA]</scope>
    <source>
        <strain evidence="2">Zhou-2022a</strain>
        <tissue evidence="2">Leaf</tissue>
    </source>
</reference>
<dbReference type="PANTHER" id="PTHR47723">
    <property type="entry name" value="OS05G0353850 PROTEIN"/>
    <property type="match status" value="1"/>
</dbReference>
<sequence length="166" mass="17909">MDTLATQLPQSLFYDGMVNLVPKKANRTSTTQLQPLGYCLASISQPPSFDLYKINCDGATFDSENVSGIGAVICDSLGYPIATISQKLPREFQAAEIETMAATRALEFALEIGITDAMMEGDSLLVTQALATHTNSLALLGYLISNAKFLTNNFGIITEYLLVVCL</sequence>
<evidence type="ECO:0000259" key="1">
    <source>
        <dbReference type="Pfam" id="PF13456"/>
    </source>
</evidence>
<dbReference type="InterPro" id="IPR002156">
    <property type="entry name" value="RNaseH_domain"/>
</dbReference>
<dbReference type="AlphaFoldDB" id="A0AAW2CW91"/>
<accession>A0AAW2CW91</accession>
<comment type="caution">
    <text evidence="2">The sequence shown here is derived from an EMBL/GenBank/DDBJ whole genome shotgun (WGS) entry which is preliminary data.</text>
</comment>
<name>A0AAW2CW91_9ROSI</name>
<feature type="domain" description="RNase H type-1" evidence="1">
    <location>
        <begin position="55"/>
        <end position="154"/>
    </location>
</feature>
<dbReference type="EMBL" id="JAZDWU010000005">
    <property type="protein sequence ID" value="KAL0001828.1"/>
    <property type="molecule type" value="Genomic_DNA"/>
</dbReference>
<dbReference type="SUPFAM" id="SSF53098">
    <property type="entry name" value="Ribonuclease H-like"/>
    <property type="match status" value="1"/>
</dbReference>
<dbReference type="Pfam" id="PF13456">
    <property type="entry name" value="RVT_3"/>
    <property type="match status" value="1"/>
</dbReference>
<keyword evidence="3" id="KW-1185">Reference proteome</keyword>
<evidence type="ECO:0000313" key="3">
    <source>
        <dbReference type="Proteomes" id="UP001459277"/>
    </source>
</evidence>
<gene>
    <name evidence="2" type="ORF">SO802_015609</name>
</gene>
<dbReference type="InterPro" id="IPR012337">
    <property type="entry name" value="RNaseH-like_sf"/>
</dbReference>